<reference evidence="1" key="1">
    <citation type="journal article" date="2023" name="Mol. Phylogenet. Evol.">
        <title>Genome-scale phylogeny and comparative genomics of the fungal order Sordariales.</title>
        <authorList>
            <person name="Hensen N."/>
            <person name="Bonometti L."/>
            <person name="Westerberg I."/>
            <person name="Brannstrom I.O."/>
            <person name="Guillou S."/>
            <person name="Cros-Aarteil S."/>
            <person name="Calhoun S."/>
            <person name="Haridas S."/>
            <person name="Kuo A."/>
            <person name="Mondo S."/>
            <person name="Pangilinan J."/>
            <person name="Riley R."/>
            <person name="LaButti K."/>
            <person name="Andreopoulos B."/>
            <person name="Lipzen A."/>
            <person name="Chen C."/>
            <person name="Yan M."/>
            <person name="Daum C."/>
            <person name="Ng V."/>
            <person name="Clum A."/>
            <person name="Steindorff A."/>
            <person name="Ohm R.A."/>
            <person name="Martin F."/>
            <person name="Silar P."/>
            <person name="Natvig D.O."/>
            <person name="Lalanne C."/>
            <person name="Gautier V."/>
            <person name="Ament-Velasquez S.L."/>
            <person name="Kruys A."/>
            <person name="Hutchinson M.I."/>
            <person name="Powell A.J."/>
            <person name="Barry K."/>
            <person name="Miller A.N."/>
            <person name="Grigoriev I.V."/>
            <person name="Debuchy R."/>
            <person name="Gladieux P."/>
            <person name="Hiltunen Thoren M."/>
            <person name="Johannesson H."/>
        </authorList>
    </citation>
    <scope>NUCLEOTIDE SEQUENCE</scope>
    <source>
        <strain evidence="1">CBS 990.96</strain>
    </source>
</reference>
<dbReference type="Gene3D" id="1.10.510.10">
    <property type="entry name" value="Transferase(Phosphotransferase) domain 1"/>
    <property type="match status" value="1"/>
</dbReference>
<dbReference type="Proteomes" id="UP001301958">
    <property type="component" value="Unassembled WGS sequence"/>
</dbReference>
<dbReference type="AlphaFoldDB" id="A0AAN7H1S8"/>
<organism evidence="1 2">
    <name type="scientific">Podospora fimiseda</name>
    <dbReference type="NCBI Taxonomy" id="252190"/>
    <lineage>
        <taxon>Eukaryota</taxon>
        <taxon>Fungi</taxon>
        <taxon>Dikarya</taxon>
        <taxon>Ascomycota</taxon>
        <taxon>Pezizomycotina</taxon>
        <taxon>Sordariomycetes</taxon>
        <taxon>Sordariomycetidae</taxon>
        <taxon>Sordariales</taxon>
        <taxon>Podosporaceae</taxon>
        <taxon>Podospora</taxon>
    </lineage>
</organism>
<dbReference type="SUPFAM" id="SSF56112">
    <property type="entry name" value="Protein kinase-like (PK-like)"/>
    <property type="match status" value="1"/>
</dbReference>
<protein>
    <recommendedName>
        <fullName evidence="3">Protein kinase domain-containing protein</fullName>
    </recommendedName>
</protein>
<keyword evidence="2" id="KW-1185">Reference proteome</keyword>
<comment type="caution">
    <text evidence="1">The sequence shown here is derived from an EMBL/GenBank/DDBJ whole genome shotgun (WGS) entry which is preliminary data.</text>
</comment>
<dbReference type="PANTHER" id="PTHR37542:SF1">
    <property type="entry name" value="PRION-INHIBITION AND PROPAGATION HELO DOMAIN-CONTAINING PROTEIN"/>
    <property type="match status" value="1"/>
</dbReference>
<reference evidence="1" key="2">
    <citation type="submission" date="2023-05" db="EMBL/GenBank/DDBJ databases">
        <authorList>
            <consortium name="Lawrence Berkeley National Laboratory"/>
            <person name="Steindorff A."/>
            <person name="Hensen N."/>
            <person name="Bonometti L."/>
            <person name="Westerberg I."/>
            <person name="Brannstrom I.O."/>
            <person name="Guillou S."/>
            <person name="Cros-Aarteil S."/>
            <person name="Calhoun S."/>
            <person name="Haridas S."/>
            <person name="Kuo A."/>
            <person name="Mondo S."/>
            <person name="Pangilinan J."/>
            <person name="Riley R."/>
            <person name="Labutti K."/>
            <person name="Andreopoulos B."/>
            <person name="Lipzen A."/>
            <person name="Chen C."/>
            <person name="Yanf M."/>
            <person name="Daum C."/>
            <person name="Ng V."/>
            <person name="Clum A."/>
            <person name="Ohm R."/>
            <person name="Martin F."/>
            <person name="Silar P."/>
            <person name="Natvig D."/>
            <person name="Lalanne C."/>
            <person name="Gautier V."/>
            <person name="Ament-Velasquez S.L."/>
            <person name="Kruys A."/>
            <person name="Hutchinson M.I."/>
            <person name="Powell A.J."/>
            <person name="Barry K."/>
            <person name="Miller A.N."/>
            <person name="Grigoriev I.V."/>
            <person name="Debuchy R."/>
            <person name="Gladieux P."/>
            <person name="Thoren M.H."/>
            <person name="Johannesson H."/>
        </authorList>
    </citation>
    <scope>NUCLEOTIDE SEQUENCE</scope>
    <source>
        <strain evidence="1">CBS 990.96</strain>
    </source>
</reference>
<accession>A0AAN7H1S8</accession>
<dbReference type="InterPro" id="IPR011009">
    <property type="entry name" value="Kinase-like_dom_sf"/>
</dbReference>
<evidence type="ECO:0000313" key="1">
    <source>
        <dbReference type="EMBL" id="KAK4231631.1"/>
    </source>
</evidence>
<proteinExistence type="predicted"/>
<evidence type="ECO:0000313" key="2">
    <source>
        <dbReference type="Proteomes" id="UP001301958"/>
    </source>
</evidence>
<sequence>MEVAGVVLAIPGILDLCLKYGKELKFLCSALREADTEVSERVIRLDNGWLRFQHQLNFLQRTHHIMEEDHRDICAQTLRVLLSKLDFVTAMLRQLVKKESDDKVTVRKARYALKKESLDKAIDEFESWQGIADQSWYLLMRITDTQVDRALETGDTAAAIPSTLAIRSGIRPQQAPQGQTPPASSRLTFPAEEVTKMKTKPIPYSDTVLAWHTGYIPYLLNHIKCDDPRRYSTVKQDARDLVRKLQHRDPETFGLLSCKGLGTPSWTPHDSGRKTFTMVFRIPFPNNPNTDPKSLREILLTFPPPKSLSTRFEFARQLARSISYVHTFGFVHKNVRPESILLFSPSEGFTILEPAAKQSLFLLGFENFRSERAASAFIGDQDFTKDLYRHPSRQGPCPTEYYSMQHDIYSLGVCLLEIGLWRSFVRYEVNRDWRTRYSLPQGEGMLSQRCVNTDHFPALGDTKDTKGFFLGAVRDKLAQSMGTRYAEIVETCLTCLDPGNVDFGDEREFQDEDGIKVGVRYIEKVVMGLNQLYV</sequence>
<dbReference type="PANTHER" id="PTHR37542">
    <property type="entry name" value="HELO DOMAIN-CONTAINING PROTEIN-RELATED"/>
    <property type="match status" value="1"/>
</dbReference>
<gene>
    <name evidence="1" type="ORF">QBC38DRAFT_465196</name>
</gene>
<name>A0AAN7H1S8_9PEZI</name>
<dbReference type="EMBL" id="MU865291">
    <property type="protein sequence ID" value="KAK4231631.1"/>
    <property type="molecule type" value="Genomic_DNA"/>
</dbReference>
<evidence type="ECO:0008006" key="3">
    <source>
        <dbReference type="Google" id="ProtNLM"/>
    </source>
</evidence>